<dbReference type="InterPro" id="IPR029069">
    <property type="entry name" value="HotDog_dom_sf"/>
</dbReference>
<name>A0AAE3HN06_9GAMM</name>
<evidence type="ECO:0000313" key="3">
    <source>
        <dbReference type="EMBL" id="MCS3904186.1"/>
    </source>
</evidence>
<dbReference type="PIRSF" id="PIRSF003230">
    <property type="entry name" value="YbgC"/>
    <property type="match status" value="1"/>
</dbReference>
<dbReference type="PANTHER" id="PTHR31793">
    <property type="entry name" value="4-HYDROXYBENZOYL-COA THIOESTERASE FAMILY MEMBER"/>
    <property type="match status" value="1"/>
</dbReference>
<dbReference type="FunFam" id="3.10.129.10:FF:000004">
    <property type="entry name" value="Tol-pal system-associated acyl-CoA thioesterase"/>
    <property type="match status" value="1"/>
</dbReference>
<evidence type="ECO:0000313" key="4">
    <source>
        <dbReference type="Proteomes" id="UP001204445"/>
    </source>
</evidence>
<dbReference type="PANTHER" id="PTHR31793:SF37">
    <property type="entry name" value="ACYL-COA THIOESTER HYDROLASE YBGC"/>
    <property type="match status" value="1"/>
</dbReference>
<dbReference type="Proteomes" id="UP001204445">
    <property type="component" value="Unassembled WGS sequence"/>
</dbReference>
<evidence type="ECO:0000256" key="2">
    <source>
        <dbReference type="ARBA" id="ARBA00022801"/>
    </source>
</evidence>
<organism evidence="3 4">
    <name type="scientific">Methylohalomonas lacus</name>
    <dbReference type="NCBI Taxonomy" id="398773"/>
    <lineage>
        <taxon>Bacteria</taxon>
        <taxon>Pseudomonadati</taxon>
        <taxon>Pseudomonadota</taxon>
        <taxon>Gammaproteobacteria</taxon>
        <taxon>Methylohalomonadales</taxon>
        <taxon>Methylohalomonadaceae</taxon>
        <taxon>Methylohalomonas</taxon>
    </lineage>
</organism>
<dbReference type="InterPro" id="IPR014166">
    <property type="entry name" value="Tol-Pal_acyl-CoA_thioesterase"/>
</dbReference>
<sequence length="136" mass="15649">MTTEFHWPVRVYYEDTDAGGVVYHANYLRFMERARTEWLRSLGHEQDVLRAEGVIFIVRSAALEYIQPARFNDLLDVSVNIREYRGASVAIKQTIKNEKTGETLCEGNIRIACIDAETLRPRPIPKHLFSELSHVG</sequence>
<dbReference type="PROSITE" id="PS01328">
    <property type="entry name" value="4HBCOA_THIOESTERASE"/>
    <property type="match status" value="1"/>
</dbReference>
<dbReference type="Pfam" id="PF13279">
    <property type="entry name" value="4HBT_2"/>
    <property type="match status" value="1"/>
</dbReference>
<keyword evidence="4" id="KW-1185">Reference proteome</keyword>
<dbReference type="NCBIfam" id="TIGR02799">
    <property type="entry name" value="thio_ybgC"/>
    <property type="match status" value="1"/>
</dbReference>
<gene>
    <name evidence="3" type="ORF">J2T55_002221</name>
</gene>
<dbReference type="InterPro" id="IPR050563">
    <property type="entry name" value="4-hydroxybenzoyl-CoA_TE"/>
</dbReference>
<comment type="similarity">
    <text evidence="1">Belongs to the 4-hydroxybenzoyl-CoA thioesterase family.</text>
</comment>
<dbReference type="EC" id="3.1.2.-" evidence="3"/>
<dbReference type="InterPro" id="IPR006684">
    <property type="entry name" value="YbgC/YbaW"/>
</dbReference>
<accession>A0AAE3HN06</accession>
<dbReference type="NCBIfam" id="TIGR00051">
    <property type="entry name" value="YbgC/FadM family acyl-CoA thioesterase"/>
    <property type="match status" value="1"/>
</dbReference>
<dbReference type="InterPro" id="IPR008272">
    <property type="entry name" value="HB-CoA_thioesterase_AS"/>
</dbReference>
<dbReference type="Gene3D" id="3.10.129.10">
    <property type="entry name" value="Hotdog Thioesterase"/>
    <property type="match status" value="1"/>
</dbReference>
<comment type="caution">
    <text evidence="3">The sequence shown here is derived from an EMBL/GenBank/DDBJ whole genome shotgun (WGS) entry which is preliminary data.</text>
</comment>
<reference evidence="3" key="1">
    <citation type="submission" date="2022-08" db="EMBL/GenBank/DDBJ databases">
        <title>Genomic Encyclopedia of Type Strains, Phase III (KMG-III): the genomes of soil and plant-associated and newly described type strains.</title>
        <authorList>
            <person name="Whitman W."/>
        </authorList>
    </citation>
    <scope>NUCLEOTIDE SEQUENCE</scope>
    <source>
        <strain evidence="3">HMT 1</strain>
    </source>
</reference>
<dbReference type="AlphaFoldDB" id="A0AAE3HN06"/>
<evidence type="ECO:0000256" key="1">
    <source>
        <dbReference type="ARBA" id="ARBA00005953"/>
    </source>
</evidence>
<protein>
    <submittedName>
        <fullName evidence="3">Acyl-CoA thioester hydrolase</fullName>
        <ecNumber evidence="3">3.1.2.-</ecNumber>
    </submittedName>
</protein>
<dbReference type="SUPFAM" id="SSF54637">
    <property type="entry name" value="Thioesterase/thiol ester dehydrase-isomerase"/>
    <property type="match status" value="1"/>
</dbReference>
<dbReference type="GO" id="GO:0047617">
    <property type="term" value="F:fatty acyl-CoA hydrolase activity"/>
    <property type="evidence" value="ECO:0007669"/>
    <property type="project" value="TreeGrafter"/>
</dbReference>
<keyword evidence="2 3" id="KW-0378">Hydrolase</keyword>
<dbReference type="EMBL" id="JANUCT010000017">
    <property type="protein sequence ID" value="MCS3904186.1"/>
    <property type="molecule type" value="Genomic_DNA"/>
</dbReference>
<dbReference type="CDD" id="cd00586">
    <property type="entry name" value="4HBT"/>
    <property type="match status" value="1"/>
</dbReference>
<proteinExistence type="inferred from homology"/>